<gene>
    <name evidence="1" type="ORF">AC578_1625</name>
</gene>
<proteinExistence type="predicted"/>
<dbReference type="OrthoDB" id="10044505at2759"/>
<reference evidence="1 2" key="1">
    <citation type="submission" date="2015-07" db="EMBL/GenBank/DDBJ databases">
        <title>Comparative genomics of the Sigatoka disease complex on banana suggests a link between parallel evolutionary changes in Pseudocercospora fijiensis and Pseudocercospora eumusae and increased virulence on the banana host.</title>
        <authorList>
            <person name="Chang T.-C."/>
            <person name="Salvucci A."/>
            <person name="Crous P.W."/>
            <person name="Stergiopoulos I."/>
        </authorList>
    </citation>
    <scope>NUCLEOTIDE SEQUENCE [LARGE SCALE GENOMIC DNA]</scope>
    <source>
        <strain evidence="1 2">CBS 114824</strain>
    </source>
</reference>
<dbReference type="Proteomes" id="UP000070133">
    <property type="component" value="Unassembled WGS sequence"/>
</dbReference>
<evidence type="ECO:0000313" key="1">
    <source>
        <dbReference type="EMBL" id="KXT03518.1"/>
    </source>
</evidence>
<accession>A0A139HM18</accession>
<sequence length="139" mass="14987">MLLPVSGNETKPDANAQVTIRQTSGLDMFQVTGRKLVLNGTYTVSARCHTCDDDEDSRTPLVSFNASMPTATDCGSAPQALAFFKFFNVHDMIGFGQGETSIKTISAHWTETASILQFAQGILNVDPNSSARPCLDVAR</sequence>
<name>A0A139HM18_9PEZI</name>
<protein>
    <submittedName>
        <fullName evidence="1">Uncharacterized protein</fullName>
    </submittedName>
</protein>
<comment type="caution">
    <text evidence="1">The sequence shown here is derived from an EMBL/GenBank/DDBJ whole genome shotgun (WGS) entry which is preliminary data.</text>
</comment>
<organism evidence="1 2">
    <name type="scientific">Pseudocercospora eumusae</name>
    <dbReference type="NCBI Taxonomy" id="321146"/>
    <lineage>
        <taxon>Eukaryota</taxon>
        <taxon>Fungi</taxon>
        <taxon>Dikarya</taxon>
        <taxon>Ascomycota</taxon>
        <taxon>Pezizomycotina</taxon>
        <taxon>Dothideomycetes</taxon>
        <taxon>Dothideomycetidae</taxon>
        <taxon>Mycosphaerellales</taxon>
        <taxon>Mycosphaerellaceae</taxon>
        <taxon>Pseudocercospora</taxon>
    </lineage>
</organism>
<keyword evidence="2" id="KW-1185">Reference proteome</keyword>
<dbReference type="AlphaFoldDB" id="A0A139HM18"/>
<dbReference type="EMBL" id="LFZN01000030">
    <property type="protein sequence ID" value="KXT03518.1"/>
    <property type="molecule type" value="Genomic_DNA"/>
</dbReference>
<evidence type="ECO:0000313" key="2">
    <source>
        <dbReference type="Proteomes" id="UP000070133"/>
    </source>
</evidence>